<dbReference type="Proteomes" id="UP000306888">
    <property type="component" value="Unassembled WGS sequence"/>
</dbReference>
<keyword evidence="2" id="KW-1185">Reference proteome</keyword>
<dbReference type="OrthoDB" id="3177522at2"/>
<sequence length="70" mass="7903">MGVTDYSNLAISDYVDFQFMYPTSRLDAIDKGEGLTGKGVQVDIHIPWTNEFVSEDLDMKYVLNSLLSHT</sequence>
<dbReference type="AlphaFoldDB" id="A0A4S2DGF6"/>
<protein>
    <submittedName>
        <fullName evidence="1">Uncharacterized protein</fullName>
    </submittedName>
</protein>
<evidence type="ECO:0000313" key="2">
    <source>
        <dbReference type="Proteomes" id="UP000306888"/>
    </source>
</evidence>
<gene>
    <name evidence="1" type="ORF">E5347_13320</name>
</gene>
<accession>A0A4S2DGF6</accession>
<organism evidence="1 2">
    <name type="scientific">Clostridium sartagoforme</name>
    <dbReference type="NCBI Taxonomy" id="84031"/>
    <lineage>
        <taxon>Bacteria</taxon>
        <taxon>Bacillati</taxon>
        <taxon>Bacillota</taxon>
        <taxon>Clostridia</taxon>
        <taxon>Eubacteriales</taxon>
        <taxon>Clostridiaceae</taxon>
        <taxon>Clostridium</taxon>
    </lineage>
</organism>
<reference evidence="1 2" key="1">
    <citation type="submission" date="2019-04" db="EMBL/GenBank/DDBJ databases">
        <title>Microbes associate with the intestines of laboratory mice.</title>
        <authorList>
            <person name="Navarre W."/>
            <person name="Wong E."/>
            <person name="Huang K."/>
            <person name="Tropini C."/>
            <person name="Ng K."/>
            <person name="Yu B."/>
        </authorList>
    </citation>
    <scope>NUCLEOTIDE SEQUENCE [LARGE SCALE GENOMIC DNA]</scope>
    <source>
        <strain evidence="1 2">NM50_B9-20</strain>
    </source>
</reference>
<proteinExistence type="predicted"/>
<evidence type="ECO:0000313" key="1">
    <source>
        <dbReference type="EMBL" id="TGY41146.1"/>
    </source>
</evidence>
<comment type="caution">
    <text evidence="1">The sequence shown here is derived from an EMBL/GenBank/DDBJ whole genome shotgun (WGS) entry which is preliminary data.</text>
</comment>
<name>A0A4S2DGF6_9CLOT</name>
<dbReference type="EMBL" id="SRYR01000009">
    <property type="protein sequence ID" value="TGY41146.1"/>
    <property type="molecule type" value="Genomic_DNA"/>
</dbReference>
<dbReference type="RefSeq" id="WP_136007722.1">
    <property type="nucleotide sequence ID" value="NZ_SRYR01000009.1"/>
</dbReference>